<evidence type="ECO:0000256" key="2">
    <source>
        <dbReference type="ARBA" id="ARBA00009810"/>
    </source>
</evidence>
<dbReference type="GO" id="GO:0009279">
    <property type="term" value="C:cell outer membrane"/>
    <property type="evidence" value="ECO:0007669"/>
    <property type="project" value="UniProtKB-SubCell"/>
</dbReference>
<dbReference type="STRING" id="1280952.HJA_17475"/>
<gene>
    <name evidence="20" type="ORF">HJA_17475</name>
</gene>
<evidence type="ECO:0000256" key="14">
    <source>
        <dbReference type="PROSITE-ProRule" id="PRU01360"/>
    </source>
</evidence>
<evidence type="ECO:0000256" key="13">
    <source>
        <dbReference type="ARBA" id="ARBA00023237"/>
    </source>
</evidence>
<evidence type="ECO:0000256" key="12">
    <source>
        <dbReference type="ARBA" id="ARBA00023170"/>
    </source>
</evidence>
<dbReference type="AlphaFoldDB" id="A0A059F5Z3"/>
<comment type="subcellular location">
    <subcellularLocation>
        <location evidence="1 14">Cell outer membrane</location>
        <topology evidence="1 14">Multi-pass membrane protein</topology>
    </subcellularLocation>
</comment>
<dbReference type="Gene3D" id="2.170.130.10">
    <property type="entry name" value="TonB-dependent receptor, plug domain"/>
    <property type="match status" value="1"/>
</dbReference>
<keyword evidence="6 14" id="KW-0812">Transmembrane</keyword>
<reference evidence="20 21" key="1">
    <citation type="journal article" date="2014" name="Antonie Van Leeuwenhoek">
        <title>Hyphomonas beringensis sp. nov. and Hyphomonas chukchiensis sp. nov., isolated from surface seawater of the Bering Sea and Chukchi Sea.</title>
        <authorList>
            <person name="Li C."/>
            <person name="Lai Q."/>
            <person name="Li G."/>
            <person name="Dong C."/>
            <person name="Wang J."/>
            <person name="Liao Y."/>
            <person name="Shao Z."/>
        </authorList>
    </citation>
    <scope>NUCLEOTIDE SEQUENCE [LARGE SCALE GENOMIC DNA]</scope>
    <source>
        <strain evidence="20 21">VP2</strain>
    </source>
</reference>
<evidence type="ECO:0000256" key="16">
    <source>
        <dbReference type="RuleBase" id="RU003357"/>
    </source>
</evidence>
<dbReference type="EMBL" id="ARYJ01000023">
    <property type="protein sequence ID" value="KCZ82810.1"/>
    <property type="molecule type" value="Genomic_DNA"/>
</dbReference>
<accession>A0A059F5Z3</accession>
<keyword evidence="21" id="KW-1185">Reference proteome</keyword>
<feature type="domain" description="TonB-dependent receptor-like beta-barrel" evidence="18">
    <location>
        <begin position="235"/>
        <end position="676"/>
    </location>
</feature>
<dbReference type="GO" id="GO:0038023">
    <property type="term" value="F:signaling receptor activity"/>
    <property type="evidence" value="ECO:0007669"/>
    <property type="project" value="InterPro"/>
</dbReference>
<dbReference type="OrthoDB" id="9760333at2"/>
<evidence type="ECO:0000313" key="21">
    <source>
        <dbReference type="Proteomes" id="UP000024816"/>
    </source>
</evidence>
<sequence length="707" mass="76737">MRKFGSVLAAAMLTAGVAYAQDINGEDADEQRLETVTVTGQLSDFGATKTTTPILETARSISIETEEQFRDKGALTLAASFDYASGVDAGTYGPATRGDFASIRGFDAAEYRDGQQVLFGYYNNTRTDIYMLEQVEILKGPASVLYGKGTPGGIVNAVSKLAGPDKANEVVFDIGTNERYQAAGDFNLQLSENVYARLVGVYRDSGTQVDRVNDDAVILMPSISYDNGTTRLTAMAEYSDRDSDTSSQFLPLTGTGCVSGQVTITPAIVCANANGEEIDPSTYHGEPGFNRYDTDSILVSLLGSHEFSPNFSIDGIFRYKDGEADYRQAYIDFLGAGTPRIDVDGNGTRTFYRSDASSEQAALDVRARYTFSTGALDHEVFVGAAYQDVTTSSRYIYAGGIGPFNAYDPVYTGYPAAFDDAANFYDPGDTQTEDYGVYINDQISLNAWKFNIGVRYDDTETKTATTTQTDDATSFSVGALYAFDNGISPYVSFAESFEPVIGLDGFTSQPLKPREGEQWEAGIKYQPPGTRTYITAAYFEIEESNLPNPASLIGQPDSQQEGVGTSKGVEFEALTTIGDWYLEGNLSLLDTESPNGIPFDSIAEDQASTWIQYQPEAGPLKNFKAGFGVRYLGENESNGAGSLGVVRVVTDSVVLGDLLLGYETENWDLTLNARNITDENYYATCLARGDCFPGEQRTVVARIARRF</sequence>
<dbReference type="InterPro" id="IPR010105">
    <property type="entry name" value="TonB_sidphr_rcpt"/>
</dbReference>
<dbReference type="InterPro" id="IPR012910">
    <property type="entry name" value="Plug_dom"/>
</dbReference>
<evidence type="ECO:0000259" key="19">
    <source>
        <dbReference type="Pfam" id="PF07715"/>
    </source>
</evidence>
<dbReference type="PROSITE" id="PS52016">
    <property type="entry name" value="TONB_DEPENDENT_REC_3"/>
    <property type="match status" value="1"/>
</dbReference>
<keyword evidence="10 15" id="KW-0798">TonB box</keyword>
<keyword evidence="13 14" id="KW-0998">Cell outer membrane</keyword>
<keyword evidence="5" id="KW-0410">Iron transport</keyword>
<evidence type="ECO:0000259" key="18">
    <source>
        <dbReference type="Pfam" id="PF00593"/>
    </source>
</evidence>
<dbReference type="Pfam" id="PF00593">
    <property type="entry name" value="TonB_dep_Rec_b-barrel"/>
    <property type="match status" value="1"/>
</dbReference>
<organism evidence="20 21">
    <name type="scientific">Hyphomonas jannaschiana VP2</name>
    <dbReference type="NCBI Taxonomy" id="1280952"/>
    <lineage>
        <taxon>Bacteria</taxon>
        <taxon>Pseudomonadati</taxon>
        <taxon>Pseudomonadota</taxon>
        <taxon>Alphaproteobacteria</taxon>
        <taxon>Hyphomonadales</taxon>
        <taxon>Hyphomonadaceae</taxon>
        <taxon>Hyphomonas</taxon>
    </lineage>
</organism>
<dbReference type="PROSITE" id="PS00430">
    <property type="entry name" value="TONB_DEPENDENT_REC_1"/>
    <property type="match status" value="1"/>
</dbReference>
<dbReference type="PATRIC" id="fig|1280952.3.peg.3494"/>
<evidence type="ECO:0000256" key="4">
    <source>
        <dbReference type="ARBA" id="ARBA00022452"/>
    </source>
</evidence>
<evidence type="ECO:0000256" key="6">
    <source>
        <dbReference type="ARBA" id="ARBA00022692"/>
    </source>
</evidence>
<dbReference type="eggNOG" id="COG4773">
    <property type="taxonomic scope" value="Bacteria"/>
</dbReference>
<feature type="short sequence motif" description="TonB box" evidence="15">
    <location>
        <begin position="35"/>
        <end position="41"/>
    </location>
</feature>
<dbReference type="InterPro" id="IPR036942">
    <property type="entry name" value="Beta-barrel_TonB_sf"/>
</dbReference>
<evidence type="ECO:0000256" key="15">
    <source>
        <dbReference type="PROSITE-ProRule" id="PRU10143"/>
    </source>
</evidence>
<dbReference type="InterPro" id="IPR039426">
    <property type="entry name" value="TonB-dep_rcpt-like"/>
</dbReference>
<dbReference type="PANTHER" id="PTHR32552">
    <property type="entry name" value="FERRICHROME IRON RECEPTOR-RELATED"/>
    <property type="match status" value="1"/>
</dbReference>
<evidence type="ECO:0000256" key="17">
    <source>
        <dbReference type="SAM" id="SignalP"/>
    </source>
</evidence>
<protein>
    <submittedName>
        <fullName evidence="20">TonB-dependent siderophore receptor</fullName>
    </submittedName>
</protein>
<keyword evidence="7 17" id="KW-0732">Signal</keyword>
<name>A0A059F5Z3_9PROT</name>
<dbReference type="RefSeq" id="WP_035585020.1">
    <property type="nucleotide sequence ID" value="NZ_ARYJ01000023.1"/>
</dbReference>
<evidence type="ECO:0000256" key="9">
    <source>
        <dbReference type="ARBA" id="ARBA00023065"/>
    </source>
</evidence>
<evidence type="ECO:0000256" key="7">
    <source>
        <dbReference type="ARBA" id="ARBA00022729"/>
    </source>
</evidence>
<evidence type="ECO:0000256" key="11">
    <source>
        <dbReference type="ARBA" id="ARBA00023136"/>
    </source>
</evidence>
<comment type="similarity">
    <text evidence="2 14 16">Belongs to the TonB-dependent receptor family.</text>
</comment>
<keyword evidence="12 20" id="KW-0675">Receptor</keyword>
<dbReference type="NCBIfam" id="TIGR01783">
    <property type="entry name" value="TonB-siderophor"/>
    <property type="match status" value="1"/>
</dbReference>
<dbReference type="Proteomes" id="UP000024816">
    <property type="component" value="Unassembled WGS sequence"/>
</dbReference>
<keyword evidence="9" id="KW-0406">Ion transport</keyword>
<keyword evidence="4 14" id="KW-1134">Transmembrane beta strand</keyword>
<dbReference type="GO" id="GO:0015891">
    <property type="term" value="P:siderophore transport"/>
    <property type="evidence" value="ECO:0007669"/>
    <property type="project" value="InterPro"/>
</dbReference>
<proteinExistence type="inferred from homology"/>
<evidence type="ECO:0000256" key="3">
    <source>
        <dbReference type="ARBA" id="ARBA00022448"/>
    </source>
</evidence>
<comment type="caution">
    <text evidence="20">The sequence shown here is derived from an EMBL/GenBank/DDBJ whole genome shotgun (WGS) entry which is preliminary data.</text>
</comment>
<feature type="chain" id="PRO_5001576967" evidence="17">
    <location>
        <begin position="21"/>
        <end position="707"/>
    </location>
</feature>
<feature type="domain" description="TonB-dependent receptor plug" evidence="19">
    <location>
        <begin position="55"/>
        <end position="154"/>
    </location>
</feature>
<evidence type="ECO:0000256" key="5">
    <source>
        <dbReference type="ARBA" id="ARBA00022496"/>
    </source>
</evidence>
<dbReference type="GO" id="GO:0015344">
    <property type="term" value="F:siderophore uptake transmembrane transporter activity"/>
    <property type="evidence" value="ECO:0007669"/>
    <property type="project" value="TreeGrafter"/>
</dbReference>
<dbReference type="InterPro" id="IPR010916">
    <property type="entry name" value="TonB_box_CS"/>
</dbReference>
<dbReference type="Gene3D" id="2.40.170.20">
    <property type="entry name" value="TonB-dependent receptor, beta-barrel domain"/>
    <property type="match status" value="1"/>
</dbReference>
<feature type="signal peptide" evidence="17">
    <location>
        <begin position="1"/>
        <end position="20"/>
    </location>
</feature>
<evidence type="ECO:0000256" key="1">
    <source>
        <dbReference type="ARBA" id="ARBA00004571"/>
    </source>
</evidence>
<dbReference type="InterPro" id="IPR037066">
    <property type="entry name" value="Plug_dom_sf"/>
</dbReference>
<dbReference type="CDD" id="cd01347">
    <property type="entry name" value="ligand_gated_channel"/>
    <property type="match status" value="1"/>
</dbReference>
<dbReference type="Pfam" id="PF07715">
    <property type="entry name" value="Plug"/>
    <property type="match status" value="1"/>
</dbReference>
<keyword evidence="11 14" id="KW-0472">Membrane</keyword>
<dbReference type="InterPro" id="IPR000531">
    <property type="entry name" value="Beta-barrel_TonB"/>
</dbReference>
<dbReference type="SUPFAM" id="SSF56935">
    <property type="entry name" value="Porins"/>
    <property type="match status" value="1"/>
</dbReference>
<dbReference type="PANTHER" id="PTHR32552:SF68">
    <property type="entry name" value="FERRICHROME OUTER MEMBRANE TRANSPORTER_PHAGE RECEPTOR"/>
    <property type="match status" value="1"/>
</dbReference>
<keyword evidence="8" id="KW-0408">Iron</keyword>
<evidence type="ECO:0000256" key="8">
    <source>
        <dbReference type="ARBA" id="ARBA00023004"/>
    </source>
</evidence>
<evidence type="ECO:0000256" key="10">
    <source>
        <dbReference type="ARBA" id="ARBA00023077"/>
    </source>
</evidence>
<evidence type="ECO:0000313" key="20">
    <source>
        <dbReference type="EMBL" id="KCZ82810.1"/>
    </source>
</evidence>
<keyword evidence="3 14" id="KW-0813">Transport</keyword>